<organism evidence="1 2">
    <name type="scientific">Persea americana</name>
    <name type="common">Avocado</name>
    <dbReference type="NCBI Taxonomy" id="3435"/>
    <lineage>
        <taxon>Eukaryota</taxon>
        <taxon>Viridiplantae</taxon>
        <taxon>Streptophyta</taxon>
        <taxon>Embryophyta</taxon>
        <taxon>Tracheophyta</taxon>
        <taxon>Spermatophyta</taxon>
        <taxon>Magnoliopsida</taxon>
        <taxon>Magnoliidae</taxon>
        <taxon>Laurales</taxon>
        <taxon>Lauraceae</taxon>
        <taxon>Persea</taxon>
    </lineage>
</organism>
<dbReference type="Proteomes" id="UP001234297">
    <property type="component" value="Chromosome 1"/>
</dbReference>
<proteinExistence type="predicted"/>
<protein>
    <submittedName>
        <fullName evidence="1">Uncharacterized protein</fullName>
    </submittedName>
</protein>
<gene>
    <name evidence="1" type="ORF">MRB53_004158</name>
</gene>
<sequence length="128" mass="14324">MTRDELLREREAVINHLRANGFPGLAAAIVKPSALVRRHCLRLGLPYCEVDRIYRAAQRAQELPLPYSNMADTYASALIVLGTEGRITVQQVSHLTGRGVRAINQMIERLSPHQPQLFTPATVILRLT</sequence>
<keyword evidence="2" id="KW-1185">Reference proteome</keyword>
<name>A0ACC2MZS3_PERAE</name>
<evidence type="ECO:0000313" key="1">
    <source>
        <dbReference type="EMBL" id="KAJ8651135.1"/>
    </source>
</evidence>
<accession>A0ACC2MZS3</accession>
<evidence type="ECO:0000313" key="2">
    <source>
        <dbReference type="Proteomes" id="UP001234297"/>
    </source>
</evidence>
<reference evidence="1 2" key="1">
    <citation type="journal article" date="2022" name="Hortic Res">
        <title>A haplotype resolved chromosomal level avocado genome allows analysis of novel avocado genes.</title>
        <authorList>
            <person name="Nath O."/>
            <person name="Fletcher S.J."/>
            <person name="Hayward A."/>
            <person name="Shaw L.M."/>
            <person name="Masouleh A.K."/>
            <person name="Furtado A."/>
            <person name="Henry R.J."/>
            <person name="Mitter N."/>
        </authorList>
    </citation>
    <scope>NUCLEOTIDE SEQUENCE [LARGE SCALE GENOMIC DNA]</scope>
    <source>
        <strain evidence="2">cv. Hass</strain>
    </source>
</reference>
<comment type="caution">
    <text evidence="1">The sequence shown here is derived from an EMBL/GenBank/DDBJ whole genome shotgun (WGS) entry which is preliminary data.</text>
</comment>
<dbReference type="EMBL" id="CM056809">
    <property type="protein sequence ID" value="KAJ8651135.1"/>
    <property type="molecule type" value="Genomic_DNA"/>
</dbReference>